<evidence type="ECO:0000313" key="2">
    <source>
        <dbReference type="Proteomes" id="UP001159179"/>
    </source>
</evidence>
<evidence type="ECO:0000313" key="1">
    <source>
        <dbReference type="EMBL" id="MDH5159453.1"/>
    </source>
</evidence>
<comment type="caution">
    <text evidence="1">The sequence shown here is derived from an EMBL/GenBank/DDBJ whole genome shotgun (WGS) entry which is preliminary data.</text>
</comment>
<dbReference type="EMBL" id="JAROYP010000001">
    <property type="protein sequence ID" value="MDH5159453.1"/>
    <property type="molecule type" value="Genomic_DNA"/>
</dbReference>
<dbReference type="RefSeq" id="WP_259545320.1">
    <property type="nucleotide sequence ID" value="NZ_JALCJN010000049.1"/>
</dbReference>
<gene>
    <name evidence="1" type="ORF">P5X88_00785</name>
</gene>
<organism evidence="1 2">
    <name type="scientific">Heyndrickxia oleronia</name>
    <dbReference type="NCBI Taxonomy" id="38875"/>
    <lineage>
        <taxon>Bacteria</taxon>
        <taxon>Bacillati</taxon>
        <taxon>Bacillota</taxon>
        <taxon>Bacilli</taxon>
        <taxon>Bacillales</taxon>
        <taxon>Bacillaceae</taxon>
        <taxon>Heyndrickxia</taxon>
    </lineage>
</organism>
<dbReference type="Proteomes" id="UP001159179">
    <property type="component" value="Unassembled WGS sequence"/>
</dbReference>
<accession>A0AAW6SMT0</accession>
<proteinExistence type="predicted"/>
<reference evidence="1" key="1">
    <citation type="submission" date="2023-03" db="EMBL/GenBank/DDBJ databases">
        <title>Bacterial isolates from washroom surfaces on a university campus.</title>
        <authorList>
            <person name="Holman D.B."/>
            <person name="Gzyl K.E."/>
            <person name="Taheri A.E."/>
        </authorList>
    </citation>
    <scope>NUCLEOTIDE SEQUENCE</scope>
    <source>
        <strain evidence="1">RD03</strain>
    </source>
</reference>
<protein>
    <submittedName>
        <fullName evidence="1">Uncharacterized protein</fullName>
    </submittedName>
</protein>
<dbReference type="AlphaFoldDB" id="A0AAW6SMT0"/>
<sequence length="44" mass="4872">MIGIIIGVIIVVTLLSVETQLRNLNKTSESIVHLLNEIKKENKG</sequence>
<name>A0AAW6SMT0_9BACI</name>